<keyword evidence="2" id="KW-1185">Reference proteome</keyword>
<gene>
    <name evidence="1" type="ORF">HMPREF0551_2454</name>
</gene>
<dbReference type="HOGENOM" id="CLU_3201479_0_0_4"/>
<sequence>MCSVRVPPALLGKRPALRNDANSHQGKSLDNFAGRLLQYGDCPDW</sequence>
<dbReference type="EMBL" id="AEQP01000022">
    <property type="protein sequence ID" value="EFV94339.1"/>
    <property type="molecule type" value="Genomic_DNA"/>
</dbReference>
<evidence type="ECO:0000313" key="1">
    <source>
        <dbReference type="EMBL" id="EFV94339.1"/>
    </source>
</evidence>
<protein>
    <submittedName>
        <fullName evidence="1">Uncharacterized protein</fullName>
    </submittedName>
</protein>
<reference evidence="1 2" key="1">
    <citation type="submission" date="2010-12" db="EMBL/GenBank/DDBJ databases">
        <authorList>
            <person name="Muzny D."/>
            <person name="Qin X."/>
            <person name="Deng J."/>
            <person name="Jiang H."/>
            <person name="Liu Y."/>
            <person name="Qu J."/>
            <person name="Song X.-Z."/>
            <person name="Zhang L."/>
            <person name="Thornton R."/>
            <person name="Coyle M."/>
            <person name="Francisco L."/>
            <person name="Jackson L."/>
            <person name="Javaid M."/>
            <person name="Korchina V."/>
            <person name="Kovar C."/>
            <person name="Mata R."/>
            <person name="Mathew T."/>
            <person name="Ngo R."/>
            <person name="Nguyen L."/>
            <person name="Nguyen N."/>
            <person name="Okwuonu G."/>
            <person name="Ongeri F."/>
            <person name="Pham C."/>
            <person name="Simmons D."/>
            <person name="Wilczek-Boney K."/>
            <person name="Hale W."/>
            <person name="Jakkamsetti A."/>
            <person name="Pham P."/>
            <person name="Ruth R."/>
            <person name="San Lucas F."/>
            <person name="Warren J."/>
            <person name="Zhang J."/>
            <person name="Zhao Z."/>
            <person name="Zhou C."/>
            <person name="Zhu D."/>
            <person name="Lee S."/>
            <person name="Bess C."/>
            <person name="Blankenburg K."/>
            <person name="Forbes L."/>
            <person name="Fu Q."/>
            <person name="Gubbala S."/>
            <person name="Hirani K."/>
            <person name="Jayaseelan J.C."/>
            <person name="Lara F."/>
            <person name="Munidasa M."/>
            <person name="Palculict T."/>
            <person name="Patil S."/>
            <person name="Pu L.-L."/>
            <person name="Saada N."/>
            <person name="Tang L."/>
            <person name="Weissenberger G."/>
            <person name="Zhu Y."/>
            <person name="Hemphill L."/>
            <person name="Shang Y."/>
            <person name="Youmans B."/>
            <person name="Ayvaz T."/>
            <person name="Ross M."/>
            <person name="Santibanez J."/>
            <person name="Aqrawi P."/>
            <person name="Gross S."/>
            <person name="Joshi V."/>
            <person name="Fowler G."/>
            <person name="Nazareth L."/>
            <person name="Reid J."/>
            <person name="Worley K."/>
            <person name="Petrosino J."/>
            <person name="Highlander S."/>
            <person name="Gibbs R."/>
        </authorList>
    </citation>
    <scope>NUCLEOTIDE SEQUENCE [LARGE SCALE GENOMIC DNA]</scope>
    <source>
        <strain evidence="1 2">ATCC 51599</strain>
    </source>
</reference>
<proteinExistence type="predicted"/>
<dbReference type="AlphaFoldDB" id="E7S0J0"/>
<comment type="caution">
    <text evidence="1">The sequence shown here is derived from an EMBL/GenBank/DDBJ whole genome shotgun (WGS) entry which is preliminary data.</text>
</comment>
<name>E7S0J0_9BURK</name>
<accession>E7S0J0</accession>
<dbReference type="Proteomes" id="UP000011021">
    <property type="component" value="Unassembled WGS sequence"/>
</dbReference>
<organism evidence="1 2">
    <name type="scientific">Lautropia mirabilis ATCC 51599</name>
    <dbReference type="NCBI Taxonomy" id="887898"/>
    <lineage>
        <taxon>Bacteria</taxon>
        <taxon>Pseudomonadati</taxon>
        <taxon>Pseudomonadota</taxon>
        <taxon>Betaproteobacteria</taxon>
        <taxon>Burkholderiales</taxon>
        <taxon>Burkholderiaceae</taxon>
        <taxon>Lautropia</taxon>
    </lineage>
</organism>
<evidence type="ECO:0000313" key="2">
    <source>
        <dbReference type="Proteomes" id="UP000011021"/>
    </source>
</evidence>